<name>A0A8J3YPT9_9ACTN</name>
<evidence type="ECO:0000259" key="1">
    <source>
        <dbReference type="Pfam" id="PF00881"/>
    </source>
</evidence>
<evidence type="ECO:0000313" key="2">
    <source>
        <dbReference type="EMBL" id="GIJ48108.1"/>
    </source>
</evidence>
<comment type="caution">
    <text evidence="2">The sequence shown here is derived from an EMBL/GenBank/DDBJ whole genome shotgun (WGS) entry which is preliminary data.</text>
</comment>
<organism evidence="2 3">
    <name type="scientific">Virgisporangium aliadipatigenens</name>
    <dbReference type="NCBI Taxonomy" id="741659"/>
    <lineage>
        <taxon>Bacteria</taxon>
        <taxon>Bacillati</taxon>
        <taxon>Actinomycetota</taxon>
        <taxon>Actinomycetes</taxon>
        <taxon>Micromonosporales</taxon>
        <taxon>Micromonosporaceae</taxon>
        <taxon>Virgisporangium</taxon>
    </lineage>
</organism>
<dbReference type="InterPro" id="IPR000415">
    <property type="entry name" value="Nitroreductase-like"/>
</dbReference>
<protein>
    <recommendedName>
        <fullName evidence="1">Nitroreductase domain-containing protein</fullName>
    </recommendedName>
</protein>
<dbReference type="Pfam" id="PF00881">
    <property type="entry name" value="Nitroreductase"/>
    <property type="match status" value="1"/>
</dbReference>
<dbReference type="RefSeq" id="WP_203901608.1">
    <property type="nucleotide sequence ID" value="NZ_BOPF01000019.1"/>
</dbReference>
<evidence type="ECO:0000313" key="3">
    <source>
        <dbReference type="Proteomes" id="UP000619260"/>
    </source>
</evidence>
<dbReference type="AlphaFoldDB" id="A0A8J3YPT9"/>
<dbReference type="InterPro" id="IPR050627">
    <property type="entry name" value="Nitroreductase/BluB"/>
</dbReference>
<dbReference type="SUPFAM" id="SSF55469">
    <property type="entry name" value="FMN-dependent nitroreductase-like"/>
    <property type="match status" value="2"/>
</dbReference>
<reference evidence="2" key="1">
    <citation type="submission" date="2021-01" db="EMBL/GenBank/DDBJ databases">
        <title>Whole genome shotgun sequence of Virgisporangium aliadipatigenens NBRC 105644.</title>
        <authorList>
            <person name="Komaki H."/>
            <person name="Tamura T."/>
        </authorList>
    </citation>
    <scope>NUCLEOTIDE SEQUENCE</scope>
    <source>
        <strain evidence="2">NBRC 105644</strain>
    </source>
</reference>
<proteinExistence type="predicted"/>
<dbReference type="Proteomes" id="UP000619260">
    <property type="component" value="Unassembled WGS sequence"/>
</dbReference>
<gene>
    <name evidence="2" type="ORF">Val02_49940</name>
</gene>
<dbReference type="NCBIfam" id="NF047509">
    <property type="entry name" value="Rv3131_FMN_oxido"/>
    <property type="match status" value="1"/>
</dbReference>
<dbReference type="PANTHER" id="PTHR23026">
    <property type="entry name" value="NADPH NITROREDUCTASE"/>
    <property type="match status" value="1"/>
</dbReference>
<keyword evidence="3" id="KW-1185">Reference proteome</keyword>
<dbReference type="GO" id="GO:0016491">
    <property type="term" value="F:oxidoreductase activity"/>
    <property type="evidence" value="ECO:0007669"/>
    <property type="project" value="InterPro"/>
</dbReference>
<dbReference type="EMBL" id="BOPF01000019">
    <property type="protein sequence ID" value="GIJ48108.1"/>
    <property type="molecule type" value="Genomic_DNA"/>
</dbReference>
<accession>A0A8J3YPT9</accession>
<sequence>MTTATMPGWHDLFSTTAVTACLRTAASAPSVHNSQPWRFAVHDSGFAVLLDRSRLLPAIDPDGREAWISVGAALLNLRLAVLARGRTPVLQGGPGVAYVEFGPHAVPDATVRTLVEAIPRRHTARAPFSGTPVPWQVVEELRAAAAVEGARLTPLDPVRRDAVLALTRAADERQRESVAYRRELAEWTANRRGRTDGVPTEAYGCLDADGRLPVRDFGLVRPDRFRRADGYEPRPRLMLLSTPGDDITRWVRAGQALQRVLLTATVRGLSTQPMTQALELPDLRELMVSQDGWYPQVLLRIGYGLPGAATPRRSIATMLTG</sequence>
<dbReference type="PANTHER" id="PTHR23026:SF123">
    <property type="entry name" value="NAD(P)H NITROREDUCTASE RV3131-RELATED"/>
    <property type="match status" value="1"/>
</dbReference>
<dbReference type="Gene3D" id="3.40.109.10">
    <property type="entry name" value="NADH Oxidase"/>
    <property type="match status" value="1"/>
</dbReference>
<dbReference type="InterPro" id="IPR029479">
    <property type="entry name" value="Nitroreductase"/>
</dbReference>
<feature type="domain" description="Nitroreductase" evidence="1">
    <location>
        <begin position="101"/>
        <end position="303"/>
    </location>
</feature>